<dbReference type="Pfam" id="PF00326">
    <property type="entry name" value="Peptidase_S9"/>
    <property type="match status" value="1"/>
</dbReference>
<feature type="domain" description="Peptidase S9 prolyl oligopeptidase catalytic" evidence="3">
    <location>
        <begin position="582"/>
        <end position="759"/>
    </location>
</feature>
<proteinExistence type="predicted"/>
<organism evidence="5 6">
    <name type="scientific">Sphingomonas yabuuchiae</name>
    <dbReference type="NCBI Taxonomy" id="172044"/>
    <lineage>
        <taxon>Bacteria</taxon>
        <taxon>Pseudomonadati</taxon>
        <taxon>Pseudomonadota</taxon>
        <taxon>Alphaproteobacteria</taxon>
        <taxon>Sphingomonadales</taxon>
        <taxon>Sphingomonadaceae</taxon>
        <taxon>Sphingomonas</taxon>
    </lineage>
</organism>
<dbReference type="InterPro" id="IPR029058">
    <property type="entry name" value="AB_hydrolase_fold"/>
</dbReference>
<reference evidence="5 6" key="1">
    <citation type="submission" date="2020-08" db="EMBL/GenBank/DDBJ databases">
        <title>Genomic Encyclopedia of Type Strains, Phase IV (KMG-IV): sequencing the most valuable type-strain genomes for metagenomic binning, comparative biology and taxonomic classification.</title>
        <authorList>
            <person name="Goeker M."/>
        </authorList>
    </citation>
    <scope>NUCLEOTIDE SEQUENCE [LARGE SCALE GENOMIC DNA]</scope>
    <source>
        <strain evidence="5 6">DSM 14562</strain>
    </source>
</reference>
<keyword evidence="6" id="KW-1185">Reference proteome</keyword>
<dbReference type="InterPro" id="IPR050278">
    <property type="entry name" value="Serine_Prot_S9B/DPPIV"/>
</dbReference>
<name>A0ABR6KC66_9SPHN</name>
<dbReference type="Gene3D" id="3.40.50.1820">
    <property type="entry name" value="alpha/beta hydrolase"/>
    <property type="match status" value="1"/>
</dbReference>
<dbReference type="SUPFAM" id="SSF53474">
    <property type="entry name" value="alpha/beta-Hydrolases"/>
    <property type="match status" value="1"/>
</dbReference>
<accession>A0ABR6KC66</accession>
<comment type="caution">
    <text evidence="5">The sequence shown here is derived from an EMBL/GenBank/DDBJ whole genome shotgun (WGS) entry which is preliminary data.</text>
</comment>
<dbReference type="SUPFAM" id="SSF82171">
    <property type="entry name" value="DPP6 N-terminal domain-like"/>
    <property type="match status" value="1"/>
</dbReference>
<keyword evidence="5" id="KW-0645">Protease</keyword>
<dbReference type="PANTHER" id="PTHR11731:SF118">
    <property type="entry name" value="BLR1971 PROTEIN"/>
    <property type="match status" value="1"/>
</dbReference>
<dbReference type="Proteomes" id="UP000584663">
    <property type="component" value="Unassembled WGS sequence"/>
</dbReference>
<gene>
    <name evidence="5" type="ORF">GGQ89_002959</name>
</gene>
<dbReference type="Gene3D" id="2.140.10.30">
    <property type="entry name" value="Dipeptidylpeptidase IV, N-terminal domain"/>
    <property type="match status" value="1"/>
</dbReference>
<keyword evidence="2" id="KW-0732">Signal</keyword>
<evidence type="ECO:0000256" key="1">
    <source>
        <dbReference type="SAM" id="MobiDB-lite"/>
    </source>
</evidence>
<feature type="signal peptide" evidence="2">
    <location>
        <begin position="1"/>
        <end position="30"/>
    </location>
</feature>
<evidence type="ECO:0000259" key="3">
    <source>
        <dbReference type="Pfam" id="PF00326"/>
    </source>
</evidence>
<keyword evidence="5" id="KW-0031">Aminopeptidase</keyword>
<dbReference type="Pfam" id="PF00930">
    <property type="entry name" value="DPPIV_N"/>
    <property type="match status" value="1"/>
</dbReference>
<evidence type="ECO:0000313" key="5">
    <source>
        <dbReference type="EMBL" id="MBB4610725.1"/>
    </source>
</evidence>
<feature type="chain" id="PRO_5045399807" evidence="2">
    <location>
        <begin position="31"/>
        <end position="791"/>
    </location>
</feature>
<sequence length="791" mass="86999">MPQWKAGRRSHALGLSLALSLALPLGPAWSHGRQTPGAAAPATPPPAAPIAERYARADRLLWPQLSTLLANVSLRAVFTEGDKGLLYRTGIQGHRMLRYLDLGSQAGRQIMDEARLATLLAPKIGKPVDPLSLAVEQPAFDPATGAFSFTEMDRRWTLAPDGTLTEATKGPPNGEGAVSPDGRFEVVAHGYDLYARERKSGREVRLTSDGTRDQPYGRGIALLPDILKAGSEEPPMPVSVKWSPDSRRIATWRLDTRDVPRLSITQANPPGSLYPRSFQYIYPLAGGAKLPQAQQLVINVEQAVRHRRAKPAMLGIPSESILYPQDPDFYWEGDHVRSVWTQRGYGELRVYNADPVTGAAKMVAREKGDPLVFVTSSFFRAAPALGGELDVSERSGWAQLYLVRPDAPDQGYPLTRGAWEVTGIEHVDAPSRTILLTGVGREADRDRYYRALYRVTMDGAAPRLLTPEPLDHEVTVSDDGRWFVDAMSTPTQPTRTVLRDAADGRIVAELGKADDSALRAIGYQAPEPFYGVAVDGVTPLRAMIYRPIGFDPNQRYPVIDNVYTGPTTTQVPVGWRDTISASSSSVAQIGAVVVMIDGRGTSRRGKAFRAPSYQNLGEVGLDDHIAMIRQMAARYPSIDANRVGVYGGSAGGYDAARFMLRRPEFFKVGLAWSGNHDLRLDKAWWPEASMGNADAAIWERNSNMTVAGQLRGKLLLVHGDIDDNVPVTESLRLAKAIIDAGRDVDLVILPNTRHSVYQPFFWRKFRDYFTRNLLHENPPQLAALPSRNAQH</sequence>
<dbReference type="InterPro" id="IPR001375">
    <property type="entry name" value="Peptidase_S9_cat"/>
</dbReference>
<dbReference type="GO" id="GO:0004177">
    <property type="term" value="F:aminopeptidase activity"/>
    <property type="evidence" value="ECO:0007669"/>
    <property type="project" value="UniProtKB-KW"/>
</dbReference>
<dbReference type="InterPro" id="IPR002469">
    <property type="entry name" value="Peptidase_S9B_N"/>
</dbReference>
<feature type="region of interest" description="Disordered" evidence="1">
    <location>
        <begin position="162"/>
        <end position="181"/>
    </location>
</feature>
<protein>
    <submittedName>
        <fullName evidence="5">Dipeptidyl aminopeptidase/acylaminoacyl peptidase</fullName>
    </submittedName>
</protein>
<dbReference type="EMBL" id="JACHNX010000013">
    <property type="protein sequence ID" value="MBB4610725.1"/>
    <property type="molecule type" value="Genomic_DNA"/>
</dbReference>
<evidence type="ECO:0000259" key="4">
    <source>
        <dbReference type="Pfam" id="PF00930"/>
    </source>
</evidence>
<dbReference type="PANTHER" id="PTHR11731">
    <property type="entry name" value="PROTEASE FAMILY S9B,C DIPEPTIDYL-PEPTIDASE IV-RELATED"/>
    <property type="match status" value="1"/>
</dbReference>
<evidence type="ECO:0000256" key="2">
    <source>
        <dbReference type="SAM" id="SignalP"/>
    </source>
</evidence>
<feature type="domain" description="Dipeptidylpeptidase IV N-terminal" evidence="4">
    <location>
        <begin position="178"/>
        <end position="493"/>
    </location>
</feature>
<evidence type="ECO:0000313" key="6">
    <source>
        <dbReference type="Proteomes" id="UP000584663"/>
    </source>
</evidence>
<keyword evidence="5" id="KW-0378">Hydrolase</keyword>